<gene>
    <name evidence="2" type="ORF">H8Z79_15845</name>
</gene>
<evidence type="ECO:0000313" key="2">
    <source>
        <dbReference type="EMBL" id="MBC5741852.1"/>
    </source>
</evidence>
<dbReference type="InterPro" id="IPR000424">
    <property type="entry name" value="Primosome_PriB/ssb"/>
</dbReference>
<proteinExistence type="predicted"/>
<keyword evidence="1" id="KW-0238">DNA-binding</keyword>
<dbReference type="PROSITE" id="PS50935">
    <property type="entry name" value="SSB"/>
    <property type="match status" value="1"/>
</dbReference>
<comment type="caution">
    <text evidence="2">The sequence shown here is derived from an EMBL/GenBank/DDBJ whole genome shotgun (WGS) entry which is preliminary data.</text>
</comment>
<dbReference type="Proteomes" id="UP000633936">
    <property type="component" value="Unassembled WGS sequence"/>
</dbReference>
<reference evidence="2 3" key="1">
    <citation type="submission" date="2020-08" db="EMBL/GenBank/DDBJ databases">
        <title>Genome public.</title>
        <authorList>
            <person name="Liu C."/>
            <person name="Sun Q."/>
        </authorList>
    </citation>
    <scope>NUCLEOTIDE SEQUENCE [LARGE SCALE GENOMIC DNA]</scope>
    <source>
        <strain evidence="2 3">27-44</strain>
    </source>
</reference>
<name>A0ABR7I5S5_9FIRM</name>
<sequence>MVALKMPAFNLCILAGYAEQVPELHVLKNGNEFAEFSILVPGETGSYKIYATGDLVRAVVEDLKPAEAIILFGRTTTMKSSGQICLQAVRAINHGTETDLQHLDALAIVEGFNLQIPSVGYHRV</sequence>
<keyword evidence="3" id="KW-1185">Reference proteome</keyword>
<organism evidence="2 3">
    <name type="scientific">Blautia intestinalis</name>
    <dbReference type="NCBI Taxonomy" id="2763028"/>
    <lineage>
        <taxon>Bacteria</taxon>
        <taxon>Bacillati</taxon>
        <taxon>Bacillota</taxon>
        <taxon>Clostridia</taxon>
        <taxon>Lachnospirales</taxon>
        <taxon>Lachnospiraceae</taxon>
        <taxon>Blautia</taxon>
    </lineage>
</organism>
<protein>
    <submittedName>
        <fullName evidence="2">Uncharacterized protein</fullName>
    </submittedName>
</protein>
<dbReference type="EMBL" id="JACOQE010000016">
    <property type="protein sequence ID" value="MBC5741852.1"/>
    <property type="molecule type" value="Genomic_DNA"/>
</dbReference>
<evidence type="ECO:0000256" key="1">
    <source>
        <dbReference type="PROSITE-ProRule" id="PRU00252"/>
    </source>
</evidence>
<accession>A0ABR7I5S5</accession>
<dbReference type="RefSeq" id="WP_118041271.1">
    <property type="nucleotide sequence ID" value="NZ_JACOQE010000016.1"/>
</dbReference>
<evidence type="ECO:0000313" key="3">
    <source>
        <dbReference type="Proteomes" id="UP000633936"/>
    </source>
</evidence>